<feature type="non-terminal residue" evidence="1">
    <location>
        <position position="143"/>
    </location>
</feature>
<organism evidence="1 2">
    <name type="scientific">Paramuricea clavata</name>
    <name type="common">Red gorgonian</name>
    <name type="synonym">Violescent sea-whip</name>
    <dbReference type="NCBI Taxonomy" id="317549"/>
    <lineage>
        <taxon>Eukaryota</taxon>
        <taxon>Metazoa</taxon>
        <taxon>Cnidaria</taxon>
        <taxon>Anthozoa</taxon>
        <taxon>Octocorallia</taxon>
        <taxon>Malacalcyonacea</taxon>
        <taxon>Plexauridae</taxon>
        <taxon>Paramuricea</taxon>
    </lineage>
</organism>
<keyword evidence="2" id="KW-1185">Reference proteome</keyword>
<reference evidence="1" key="1">
    <citation type="submission" date="2020-04" db="EMBL/GenBank/DDBJ databases">
        <authorList>
            <person name="Alioto T."/>
            <person name="Alioto T."/>
            <person name="Gomez Garrido J."/>
        </authorList>
    </citation>
    <scope>NUCLEOTIDE SEQUENCE</scope>
    <source>
        <strain evidence="1">A484AB</strain>
    </source>
</reference>
<sequence length="143" mass="16289">PLSKPLSLNEIKIGITALPSLMPKATCLYSERNVRLQRKGKLSFMEEGPLTSIMEEPQISYVEEPSTGGEIFEEPQLSTSTNFDEQSEGIQCGNCESLLKRNRQLRINWLSAKHKLEICRYQMGSQVESKLRELLAFLFTLHN</sequence>
<evidence type="ECO:0000313" key="2">
    <source>
        <dbReference type="Proteomes" id="UP001152795"/>
    </source>
</evidence>
<dbReference type="AlphaFoldDB" id="A0A7D9L4N2"/>
<name>A0A7D9L4N2_PARCT</name>
<gene>
    <name evidence="1" type="ORF">PACLA_8A062340</name>
</gene>
<evidence type="ECO:0000313" key="1">
    <source>
        <dbReference type="EMBL" id="CAB4025649.1"/>
    </source>
</evidence>
<accession>A0A7D9L4N2</accession>
<dbReference type="Proteomes" id="UP001152795">
    <property type="component" value="Unassembled WGS sequence"/>
</dbReference>
<proteinExistence type="predicted"/>
<comment type="caution">
    <text evidence="1">The sequence shown here is derived from an EMBL/GenBank/DDBJ whole genome shotgun (WGS) entry which is preliminary data.</text>
</comment>
<dbReference type="EMBL" id="CACRXK020013729">
    <property type="protein sequence ID" value="CAB4025649.1"/>
    <property type="molecule type" value="Genomic_DNA"/>
</dbReference>
<protein>
    <submittedName>
        <fullName evidence="1">Uncharacterized protein</fullName>
    </submittedName>
</protein>